<keyword evidence="3" id="KW-1185">Reference proteome</keyword>
<sequence length="193" mass="20350">MLGICAVLGFAGIVTLLLGNIIGSIVVPGHDWVADTISDLAAGRYEIIQDVALYGYAAGLLGIGLGAAHIHPGGHRWTLGVFALACLAAIVVVVGARNEYGDSDQEGVVIHIYLVYGLGILFAAAMISMAQDLDKYRRGMAMFSYTCAGLWGIGAIIFFMLPTGFDGAWERGLGLVTMVWLGAVAATMWREVA</sequence>
<accession>A0A6G7VPN8</accession>
<evidence type="ECO:0000313" key="2">
    <source>
        <dbReference type="EMBL" id="QIK41964.1"/>
    </source>
</evidence>
<keyword evidence="1" id="KW-1133">Transmembrane helix</keyword>
<proteinExistence type="predicted"/>
<evidence type="ECO:0000313" key="3">
    <source>
        <dbReference type="Proteomes" id="UP000500791"/>
    </source>
</evidence>
<feature type="transmembrane region" description="Helical" evidence="1">
    <location>
        <begin position="47"/>
        <end position="70"/>
    </location>
</feature>
<name>A0A6G7VPN8_9RHOB</name>
<dbReference type="InterPro" id="IPR009339">
    <property type="entry name" value="DUF998"/>
</dbReference>
<reference evidence="2 3" key="1">
    <citation type="submission" date="2020-03" db="EMBL/GenBank/DDBJ databases">
        <title>Complete genome sequence of Monaibacterium sp. ALG8 with diverse plasmids.</title>
        <authorList>
            <person name="Sun C."/>
        </authorList>
    </citation>
    <scope>NUCLEOTIDE SEQUENCE [LARGE SCALE GENOMIC DNA]</scope>
    <source>
        <strain evidence="2 3">ALG8</strain>
    </source>
</reference>
<dbReference type="KEGG" id="mon:G8E03_01190"/>
<dbReference type="AlphaFoldDB" id="A0A6G7VPN8"/>
<gene>
    <name evidence="2" type="ORF">G8E03_01190</name>
</gene>
<evidence type="ECO:0000256" key="1">
    <source>
        <dbReference type="SAM" id="Phobius"/>
    </source>
</evidence>
<dbReference type="Pfam" id="PF06197">
    <property type="entry name" value="DUF998"/>
    <property type="match status" value="1"/>
</dbReference>
<dbReference type="Proteomes" id="UP000500791">
    <property type="component" value="Chromosome"/>
</dbReference>
<organism evidence="2 3">
    <name type="scientific">Pontivivens nitratireducens</name>
    <dbReference type="NCBI Taxonomy" id="2758038"/>
    <lineage>
        <taxon>Bacteria</taxon>
        <taxon>Pseudomonadati</taxon>
        <taxon>Pseudomonadota</taxon>
        <taxon>Alphaproteobacteria</taxon>
        <taxon>Rhodobacterales</taxon>
        <taxon>Paracoccaceae</taxon>
        <taxon>Pontivivens</taxon>
    </lineage>
</organism>
<keyword evidence="1" id="KW-0472">Membrane</keyword>
<feature type="transmembrane region" description="Helical" evidence="1">
    <location>
        <begin position="108"/>
        <end position="130"/>
    </location>
</feature>
<keyword evidence="1" id="KW-0812">Transmembrane</keyword>
<feature type="transmembrane region" description="Helical" evidence="1">
    <location>
        <begin position="173"/>
        <end position="189"/>
    </location>
</feature>
<dbReference type="EMBL" id="CP049811">
    <property type="protein sequence ID" value="QIK41964.1"/>
    <property type="molecule type" value="Genomic_DNA"/>
</dbReference>
<protein>
    <submittedName>
        <fullName evidence="2">DUF998 domain-containing protein</fullName>
    </submittedName>
</protein>
<feature type="transmembrane region" description="Helical" evidence="1">
    <location>
        <begin position="77"/>
        <end position="96"/>
    </location>
</feature>
<feature type="transmembrane region" description="Helical" evidence="1">
    <location>
        <begin position="142"/>
        <end position="161"/>
    </location>
</feature>